<reference evidence="7" key="1">
    <citation type="journal article" date="2014" name="Front. Microbiol.">
        <title>High frequency of phylogenetically diverse reductive dehalogenase-homologous genes in deep subseafloor sedimentary metagenomes.</title>
        <authorList>
            <person name="Kawai M."/>
            <person name="Futagami T."/>
            <person name="Toyoda A."/>
            <person name="Takaki Y."/>
            <person name="Nishi S."/>
            <person name="Hori S."/>
            <person name="Arai W."/>
            <person name="Tsubouchi T."/>
            <person name="Morono Y."/>
            <person name="Uchiyama I."/>
            <person name="Ito T."/>
            <person name="Fujiyama A."/>
            <person name="Inagaki F."/>
            <person name="Takami H."/>
        </authorList>
    </citation>
    <scope>NUCLEOTIDE SEQUENCE</scope>
    <source>
        <strain evidence="7">Expedition CK06-06</strain>
    </source>
</reference>
<dbReference type="InterPro" id="IPR012902">
    <property type="entry name" value="N_methyl_site"/>
</dbReference>
<dbReference type="NCBIfam" id="TIGR02532">
    <property type="entry name" value="IV_pilin_GFxxxE"/>
    <property type="match status" value="1"/>
</dbReference>
<dbReference type="PROSITE" id="PS00409">
    <property type="entry name" value="PROKAR_NTER_METHYL"/>
    <property type="match status" value="1"/>
</dbReference>
<gene>
    <name evidence="7" type="ORF">S01H1_81284</name>
</gene>
<name>X0Z2Z1_9ZZZZ</name>
<dbReference type="PANTHER" id="PTHR30093:SF44">
    <property type="entry name" value="TYPE II SECRETION SYSTEM CORE PROTEIN G"/>
    <property type="match status" value="1"/>
</dbReference>
<evidence type="ECO:0008006" key="8">
    <source>
        <dbReference type="Google" id="ProtNLM"/>
    </source>
</evidence>
<dbReference type="SUPFAM" id="SSF54523">
    <property type="entry name" value="Pili subunits"/>
    <property type="match status" value="1"/>
</dbReference>
<evidence type="ECO:0000256" key="6">
    <source>
        <dbReference type="SAM" id="Phobius"/>
    </source>
</evidence>
<sequence length="139" mass="14550">MIRLNRKGFTLVEIMIVVAIIALLAAIAIPNLLRARMNANEAAAQSTLKSYATSCESYAAATSLYPTVGDESELTGANPPYFPIDMDARTKGGYTYAVVFAGGGYTITATSNGAQSGTWNYQITTGAVLGRDSQSAPTG</sequence>
<keyword evidence="2" id="KW-0488">Methylation</keyword>
<evidence type="ECO:0000256" key="1">
    <source>
        <dbReference type="ARBA" id="ARBA00004167"/>
    </source>
</evidence>
<keyword evidence="5 6" id="KW-0472">Membrane</keyword>
<proteinExistence type="predicted"/>
<evidence type="ECO:0000313" key="7">
    <source>
        <dbReference type="EMBL" id="GAG52862.1"/>
    </source>
</evidence>
<dbReference type="InterPro" id="IPR045584">
    <property type="entry name" value="Pilin-like"/>
</dbReference>
<dbReference type="GO" id="GO:0016020">
    <property type="term" value="C:membrane"/>
    <property type="evidence" value="ECO:0007669"/>
    <property type="project" value="UniProtKB-SubCell"/>
</dbReference>
<dbReference type="Pfam" id="PF07963">
    <property type="entry name" value="N_methyl"/>
    <property type="match status" value="1"/>
</dbReference>
<dbReference type="PANTHER" id="PTHR30093">
    <property type="entry name" value="GENERAL SECRETION PATHWAY PROTEIN G"/>
    <property type="match status" value="1"/>
</dbReference>
<evidence type="ECO:0000256" key="2">
    <source>
        <dbReference type="ARBA" id="ARBA00022481"/>
    </source>
</evidence>
<organism evidence="7">
    <name type="scientific">marine sediment metagenome</name>
    <dbReference type="NCBI Taxonomy" id="412755"/>
    <lineage>
        <taxon>unclassified sequences</taxon>
        <taxon>metagenomes</taxon>
        <taxon>ecological metagenomes</taxon>
    </lineage>
</organism>
<feature type="transmembrane region" description="Helical" evidence="6">
    <location>
        <begin position="12"/>
        <end position="33"/>
    </location>
</feature>
<keyword evidence="3 6" id="KW-0812">Transmembrane</keyword>
<evidence type="ECO:0000256" key="4">
    <source>
        <dbReference type="ARBA" id="ARBA00022989"/>
    </source>
</evidence>
<dbReference type="AlphaFoldDB" id="X0Z2Z1"/>
<accession>X0Z2Z1</accession>
<evidence type="ECO:0000256" key="5">
    <source>
        <dbReference type="ARBA" id="ARBA00023136"/>
    </source>
</evidence>
<protein>
    <recommendedName>
        <fullName evidence="8">Type II secretion system protein GspG C-terminal domain-containing protein</fullName>
    </recommendedName>
</protein>
<keyword evidence="4 6" id="KW-1133">Transmembrane helix</keyword>
<comment type="subcellular location">
    <subcellularLocation>
        <location evidence="1">Membrane</location>
        <topology evidence="1">Single-pass membrane protein</topology>
    </subcellularLocation>
</comment>
<feature type="non-terminal residue" evidence="7">
    <location>
        <position position="139"/>
    </location>
</feature>
<dbReference type="Gene3D" id="3.30.700.10">
    <property type="entry name" value="Glycoprotein, Type 4 Pilin"/>
    <property type="match status" value="1"/>
</dbReference>
<comment type="caution">
    <text evidence="7">The sequence shown here is derived from an EMBL/GenBank/DDBJ whole genome shotgun (WGS) entry which is preliminary data.</text>
</comment>
<dbReference type="EMBL" id="BARS01054985">
    <property type="protein sequence ID" value="GAG52862.1"/>
    <property type="molecule type" value="Genomic_DNA"/>
</dbReference>
<evidence type="ECO:0000256" key="3">
    <source>
        <dbReference type="ARBA" id="ARBA00022692"/>
    </source>
</evidence>